<accession>A0AAE6CZY6</accession>
<evidence type="ECO:0000256" key="1">
    <source>
        <dbReference type="SAM" id="MobiDB-lite"/>
    </source>
</evidence>
<organism evidence="2 3">
    <name type="scientific">Hyphantria cunea granulovirus</name>
    <dbReference type="NCBI Taxonomy" id="307448"/>
    <lineage>
        <taxon>Viruses</taxon>
        <taxon>Viruses incertae sedis</taxon>
        <taxon>Naldaviricetes</taxon>
        <taxon>Lefavirales</taxon>
        <taxon>Baculoviridae</taxon>
        <taxon>Betabaculovirus</taxon>
        <taxon>Betabaculovirus hycuneae</taxon>
    </lineage>
</organism>
<protein>
    <submittedName>
        <fullName evidence="2">PlxyGVORF24-like protein</fullName>
    </submittedName>
</protein>
<sequence>MAQPLSPEIIFETINVFMKQMPDITPCKPDKKSNSYILWKLLQAYMAYCKKEHRICLDIMEYVLNTITRETNGALKTPISSAPTSPASRHEVYEELYKNYDEIEFMRQQYRKSTAVRDEAYKLQHTNKEAFERFQTKRKLRMSIDECNTVGDAKKCKKVEKRRQTFSVFDIFSPPRNDSSYTTTHVPPLLSPLPCTPRYTQTPFRTPAPIPPQSPNIFSPERNRWSIEEQLQQVTGQYEASRQPSPPPQPRPESVVSDSTNTSCRRESTPPVVPCRKNVIKSQRIAAKQIKGVAFYARKNTASCVTGSVSYIRSKLKNEYTFVPPMIATTDNINTVWTDLSSHLIGTFKDKIKITNKKIVMNETATNNAALEKKLKNCIVKKLTSLHYDYE</sequence>
<gene>
    <name evidence="2" type="ORF">HycuGV_00024</name>
</gene>
<proteinExistence type="predicted"/>
<dbReference type="Proteomes" id="UP000831479">
    <property type="component" value="Segment"/>
</dbReference>
<feature type="region of interest" description="Disordered" evidence="1">
    <location>
        <begin position="233"/>
        <end position="272"/>
    </location>
</feature>
<feature type="region of interest" description="Disordered" evidence="1">
    <location>
        <begin position="192"/>
        <end position="220"/>
    </location>
</feature>
<dbReference type="EMBL" id="MH923363">
    <property type="protein sequence ID" value="QBQ01577.1"/>
    <property type="molecule type" value="Genomic_DNA"/>
</dbReference>
<evidence type="ECO:0000313" key="3">
    <source>
        <dbReference type="Proteomes" id="UP000831479"/>
    </source>
</evidence>
<keyword evidence="3" id="KW-1185">Reference proteome</keyword>
<reference evidence="2" key="1">
    <citation type="journal article" date="2019" name="Genomics">
        <title>Genome sequence analysis and organization of the Hyphantria cunea granulovirus (HycuGV-Hc1) from Turkey.</title>
        <authorList>
            <person name="Gencer D."/>
            <person name="Bayramoglu Z."/>
            <person name="Nalcacioglu R."/>
            <person name="Demirbag Z."/>
            <person name="Demir I."/>
        </authorList>
    </citation>
    <scope>NUCLEOTIDE SEQUENCE</scope>
    <source>
        <strain evidence="2">Hc1</strain>
    </source>
</reference>
<name>A0AAE6CZY6_9BBAC</name>
<evidence type="ECO:0000313" key="2">
    <source>
        <dbReference type="EMBL" id="QBQ01577.1"/>
    </source>
</evidence>